<evidence type="ECO:0008006" key="4">
    <source>
        <dbReference type="Google" id="ProtNLM"/>
    </source>
</evidence>
<accession>A0ABT5BPX5</accession>
<gene>
    <name evidence="2" type="ORF">POL72_00465</name>
</gene>
<protein>
    <recommendedName>
        <fullName evidence="4">Phage tail collar domain-containing protein</fullName>
    </recommendedName>
</protein>
<name>A0ABT5BPX5_9BACT</name>
<dbReference type="RefSeq" id="WP_272092901.1">
    <property type="nucleotide sequence ID" value="NZ_JAQNDK010000001.1"/>
</dbReference>
<keyword evidence="3" id="KW-1185">Reference proteome</keyword>
<reference evidence="2 3" key="1">
    <citation type="submission" date="2023-01" db="EMBL/GenBank/DDBJ databases">
        <title>Minimal conservation of predation-associated metabolite biosynthetic gene clusters underscores biosynthetic potential of Myxococcota including descriptions for ten novel species: Archangium lansinium sp. nov., Myxococcus landrumus sp. nov., Nannocystis bai.</title>
        <authorList>
            <person name="Ahearne A."/>
            <person name="Stevens C."/>
            <person name="Dowd S."/>
        </authorList>
    </citation>
    <scope>NUCLEOTIDE SEQUENCE [LARGE SCALE GENOMIC DNA]</scope>
    <source>
        <strain evidence="2 3">WIWO2</strain>
    </source>
</reference>
<proteinExistence type="predicted"/>
<organism evidence="2 3">
    <name type="scientific">Sorangium atrum</name>
    <dbReference type="NCBI Taxonomy" id="2995308"/>
    <lineage>
        <taxon>Bacteria</taxon>
        <taxon>Pseudomonadati</taxon>
        <taxon>Myxococcota</taxon>
        <taxon>Polyangia</taxon>
        <taxon>Polyangiales</taxon>
        <taxon>Polyangiaceae</taxon>
        <taxon>Sorangium</taxon>
    </lineage>
</organism>
<evidence type="ECO:0000313" key="2">
    <source>
        <dbReference type="EMBL" id="MDC0676194.1"/>
    </source>
</evidence>
<sequence>MANETSLRRPNYFPGEFLTVGDYTAEQGYVDALRCAHDFGLHTWGIAVGLDVTLERGTVTVSPGLAFDRSEHILVVDDPWSGPAPSDDATLVARSTRKSVYATNKTRVPWTREQVSFSWYKKAEIDVEREIVLAELSHPSSSPVLTTRCRRYVSMSAGALRFAHALLPSNREPRIVGWSAGDQESATTGLRASADEVRFRPRSGGAPAVKLSVRGPVTIGTTIHRAVFEVRAPNAPLAGPGTIRSSGKAVSATVPGNGAPIRIPIDRIVAPGDRIFTQNLAGNPVQADVKAVGPGETVSTSEELNAEDATWTFQRARVARFACGSEAALLVCNVGDGEPRVGLGTESPEECFAVSGGDVRLTRAEARAGQTYQNRYDDSESGGGNIVFAGGGGIQLRASIAPEIRFEERGGVELRTEKRMELTARPSASPPDARQVALHLSEDGTVRLGEVNGGHGQLSSKPKLVVEGAIRASKWFIFPDGTEQKEAVIAVPIGGIIDWWRPDAKRQIPDGFAVCDGSKVSAPGSLLDGKTLPDLTGYFVRGAWDGSQISSQGNDGTQHVHTFGELTHHHLFRHSHTSSATVDNGADGAGQGTGPGASCILTHEHTPVVLVDPADNVMTGASSEGGSRAPGSTNPYRTGPAAITPPYVKLLKLMRIQ</sequence>
<feature type="region of interest" description="Disordered" evidence="1">
    <location>
        <begin position="575"/>
        <end position="595"/>
    </location>
</feature>
<evidence type="ECO:0000313" key="3">
    <source>
        <dbReference type="Proteomes" id="UP001217485"/>
    </source>
</evidence>
<dbReference type="EMBL" id="JAQNDK010000001">
    <property type="protein sequence ID" value="MDC0676194.1"/>
    <property type="molecule type" value="Genomic_DNA"/>
</dbReference>
<comment type="caution">
    <text evidence="2">The sequence shown here is derived from an EMBL/GenBank/DDBJ whole genome shotgun (WGS) entry which is preliminary data.</text>
</comment>
<feature type="region of interest" description="Disordered" evidence="1">
    <location>
        <begin position="616"/>
        <end position="640"/>
    </location>
</feature>
<feature type="compositionally biased region" description="Polar residues" evidence="1">
    <location>
        <begin position="619"/>
        <end position="636"/>
    </location>
</feature>
<evidence type="ECO:0000256" key="1">
    <source>
        <dbReference type="SAM" id="MobiDB-lite"/>
    </source>
</evidence>
<dbReference type="SUPFAM" id="SSF88874">
    <property type="entry name" value="Receptor-binding domain of short tail fibre protein gp12"/>
    <property type="match status" value="1"/>
</dbReference>
<dbReference type="Proteomes" id="UP001217485">
    <property type="component" value="Unassembled WGS sequence"/>
</dbReference>